<evidence type="ECO:0000313" key="2">
    <source>
        <dbReference type="RefSeq" id="XP_037889612.1"/>
    </source>
</evidence>
<gene>
    <name evidence="2" type="primary">LOC119637572</name>
</gene>
<dbReference type="KEGG" id="gfs:119637572"/>
<keyword evidence="1" id="KW-1185">Reference proteome</keyword>
<evidence type="ECO:0000313" key="1">
    <source>
        <dbReference type="Proteomes" id="UP000092443"/>
    </source>
</evidence>
<organism evidence="1 2">
    <name type="scientific">Glossina fuscipes</name>
    <dbReference type="NCBI Taxonomy" id="7396"/>
    <lineage>
        <taxon>Eukaryota</taxon>
        <taxon>Metazoa</taxon>
        <taxon>Ecdysozoa</taxon>
        <taxon>Arthropoda</taxon>
        <taxon>Hexapoda</taxon>
        <taxon>Insecta</taxon>
        <taxon>Pterygota</taxon>
        <taxon>Neoptera</taxon>
        <taxon>Endopterygota</taxon>
        <taxon>Diptera</taxon>
        <taxon>Brachycera</taxon>
        <taxon>Muscomorpha</taxon>
        <taxon>Hippoboscoidea</taxon>
        <taxon>Glossinidae</taxon>
        <taxon>Glossina</taxon>
    </lineage>
</organism>
<sequence>MVPYLRYKIRCTWLYEVMIEELRYLNSEDKIKMTIVYPYMNGTFSWMELINPRETAAFVIKAQRTGPEELSVPRHYFVIEKIINFFPRKVVPRDFLDIGVVSDL</sequence>
<proteinExistence type="predicted"/>
<dbReference type="Proteomes" id="UP000092443">
    <property type="component" value="Unplaced"/>
</dbReference>
<protein>
    <submittedName>
        <fullName evidence="2">Uncharacterized protein LOC119637572</fullName>
    </submittedName>
</protein>
<name>A0A9C5Z486_9MUSC</name>
<accession>A0A9C5Z486</accession>
<reference evidence="2" key="1">
    <citation type="submission" date="2025-08" db="UniProtKB">
        <authorList>
            <consortium name="RefSeq"/>
        </authorList>
    </citation>
    <scope>IDENTIFICATION</scope>
    <source>
        <tissue evidence="2">Whole body pupa</tissue>
    </source>
</reference>
<dbReference type="AlphaFoldDB" id="A0A9C5Z486"/>
<dbReference type="RefSeq" id="XP_037889612.1">
    <property type="nucleotide sequence ID" value="XM_038033684.1"/>
</dbReference>
<dbReference type="GeneID" id="119637572"/>